<reference evidence="3 4" key="3">
    <citation type="journal article" date="2020" name="BMC Genomics">
        <title>Intraspecific diversification of the crop wild relative Brassica cretica Lam. using demographic model selection.</title>
        <authorList>
            <person name="Kioukis A."/>
            <person name="Michalopoulou V.A."/>
            <person name="Briers L."/>
            <person name="Pirintsos S."/>
            <person name="Studholme D.J."/>
            <person name="Pavlidis P."/>
            <person name="Sarris P.F."/>
        </authorList>
    </citation>
    <scope>NUCLEOTIDE SEQUENCE [LARGE SCALE GENOMIC DNA]</scope>
    <source>
        <strain evidence="4">cv. PFS-1207/04</strain>
        <strain evidence="3">PFS-1207/04</strain>
    </source>
</reference>
<dbReference type="InterPro" id="IPR005135">
    <property type="entry name" value="Endo/exonuclease/phosphatase"/>
</dbReference>
<dbReference type="InterPro" id="IPR036691">
    <property type="entry name" value="Endo/exonu/phosph_ase_sf"/>
</dbReference>
<dbReference type="Proteomes" id="UP000266723">
    <property type="component" value="Unassembled WGS sequence"/>
</dbReference>
<sequence length="207" mass="23773">MVKEWISNHIPLFGAYLETHIQPSNTSRISNSLPVRWKFFENSSSHEAARIVVGWHPSVTMTIYQSTPQAITCGIVLLSENINLTVTFVYAYNQVEDRLQLWNDLATLNATTPVANYPWAVLGDFNQILRDEHHSDHLSLNVNVTGMDDFNLAIQEADLFEAQSKGLRYTWWNNQDNNPVSKRIDHALINQHWATKFPDSFSEFLEP</sequence>
<evidence type="ECO:0000313" key="2">
    <source>
        <dbReference type="EMBL" id="KAF2592450.1"/>
    </source>
</evidence>
<dbReference type="EMBL" id="QGKY02000164">
    <property type="protein sequence ID" value="KAF2592450.1"/>
    <property type="molecule type" value="Genomic_DNA"/>
</dbReference>
<dbReference type="Gene3D" id="3.60.10.10">
    <property type="entry name" value="Endonuclease/exonuclease/phosphatase"/>
    <property type="match status" value="1"/>
</dbReference>
<organism evidence="2">
    <name type="scientific">Brassica cretica</name>
    <name type="common">Mustard</name>
    <dbReference type="NCBI Taxonomy" id="69181"/>
    <lineage>
        <taxon>Eukaryota</taxon>
        <taxon>Viridiplantae</taxon>
        <taxon>Streptophyta</taxon>
        <taxon>Embryophyta</taxon>
        <taxon>Tracheophyta</taxon>
        <taxon>Spermatophyta</taxon>
        <taxon>Magnoliopsida</taxon>
        <taxon>eudicotyledons</taxon>
        <taxon>Gunneridae</taxon>
        <taxon>Pentapetalae</taxon>
        <taxon>rosids</taxon>
        <taxon>malvids</taxon>
        <taxon>Brassicales</taxon>
        <taxon>Brassicaceae</taxon>
        <taxon>Brassiceae</taxon>
        <taxon>Brassica</taxon>
    </lineage>
</organism>
<dbReference type="OrthoDB" id="1932741at2759"/>
<keyword evidence="4" id="KW-1185">Reference proteome</keyword>
<dbReference type="AlphaFoldDB" id="A0A8S9KBK8"/>
<name>A0A8S9KBK8_BRACR</name>
<evidence type="ECO:0000313" key="3">
    <source>
        <dbReference type="EMBL" id="KAF3519568.1"/>
    </source>
</evidence>
<dbReference type="EMBL" id="QGKV02001556">
    <property type="protein sequence ID" value="KAF3519568.1"/>
    <property type="molecule type" value="Genomic_DNA"/>
</dbReference>
<reference evidence="2" key="1">
    <citation type="submission" date="2019-12" db="EMBL/GenBank/DDBJ databases">
        <title>Genome sequencing and annotation of Brassica cretica.</title>
        <authorList>
            <person name="Studholme D.J."/>
            <person name="Sarris P.F."/>
        </authorList>
    </citation>
    <scope>NUCLEOTIDE SEQUENCE</scope>
    <source>
        <strain evidence="2">PFS-102/07</strain>
        <tissue evidence="2">Leaf</tissue>
    </source>
</reference>
<evidence type="ECO:0000259" key="1">
    <source>
        <dbReference type="Pfam" id="PF03372"/>
    </source>
</evidence>
<proteinExistence type="predicted"/>
<dbReference type="PANTHER" id="PTHR33710">
    <property type="entry name" value="BNAC02G09200D PROTEIN"/>
    <property type="match status" value="1"/>
</dbReference>
<reference evidence="3" key="2">
    <citation type="submission" date="2019-12" db="EMBL/GenBank/DDBJ databases">
        <authorList>
            <person name="Studholme D.J."/>
            <person name="Sarris P."/>
        </authorList>
    </citation>
    <scope>NUCLEOTIDE SEQUENCE</scope>
    <source>
        <strain evidence="3">PFS-1207/04</strain>
        <tissue evidence="3">Leaf</tissue>
    </source>
</reference>
<dbReference type="Pfam" id="PF03372">
    <property type="entry name" value="Exo_endo_phos"/>
    <property type="match status" value="1"/>
</dbReference>
<dbReference type="GO" id="GO:0003824">
    <property type="term" value="F:catalytic activity"/>
    <property type="evidence" value="ECO:0007669"/>
    <property type="project" value="InterPro"/>
</dbReference>
<gene>
    <name evidence="3" type="ORF">DY000_02061023</name>
    <name evidence="2" type="ORF">F2Q70_00043703</name>
</gene>
<dbReference type="SUPFAM" id="SSF56219">
    <property type="entry name" value="DNase I-like"/>
    <property type="match status" value="1"/>
</dbReference>
<evidence type="ECO:0000313" key="4">
    <source>
        <dbReference type="Proteomes" id="UP000266723"/>
    </source>
</evidence>
<accession>A0A8S9KBK8</accession>
<comment type="caution">
    <text evidence="2">The sequence shown here is derived from an EMBL/GenBank/DDBJ whole genome shotgun (WGS) entry which is preliminary data.</text>
</comment>
<dbReference type="PANTHER" id="PTHR33710:SF86">
    <property type="entry name" value="VIRAL MOVEMENT PROTEIN"/>
    <property type="match status" value="1"/>
</dbReference>
<protein>
    <recommendedName>
        <fullName evidence="1">Endonuclease/exonuclease/phosphatase domain-containing protein</fullName>
    </recommendedName>
</protein>
<feature type="domain" description="Endonuclease/exonuclease/phosphatase" evidence="1">
    <location>
        <begin position="43"/>
        <end position="203"/>
    </location>
</feature>